<reference evidence="2" key="3">
    <citation type="submission" date="2022-01" db="UniProtKB">
        <authorList>
            <consortium name="EnsemblPlants"/>
        </authorList>
    </citation>
    <scope>IDENTIFICATION</scope>
    <source>
        <strain evidence="2">subsp. vulgare</strain>
    </source>
</reference>
<feature type="region of interest" description="Disordered" evidence="1">
    <location>
        <begin position="102"/>
        <end position="150"/>
    </location>
</feature>
<proteinExistence type="predicted"/>
<dbReference type="Proteomes" id="UP000011116">
    <property type="component" value="Chromosome 7H"/>
</dbReference>
<protein>
    <recommendedName>
        <fullName evidence="4">DUF295 domain-containing protein</fullName>
    </recommendedName>
</protein>
<dbReference type="Gramene" id="HORVU.MOREX.r2.7HG0594000.1">
    <property type="protein sequence ID" value="HORVU.MOREX.r2.7HG0594000.1"/>
    <property type="gene ID" value="HORVU.MOREX.r2.7HG0594000"/>
</dbReference>
<evidence type="ECO:0008006" key="4">
    <source>
        <dbReference type="Google" id="ProtNLM"/>
    </source>
</evidence>
<organism evidence="2 3">
    <name type="scientific">Hordeum vulgare subsp. vulgare</name>
    <name type="common">Domesticated barley</name>
    <dbReference type="NCBI Taxonomy" id="112509"/>
    <lineage>
        <taxon>Eukaryota</taxon>
        <taxon>Viridiplantae</taxon>
        <taxon>Streptophyta</taxon>
        <taxon>Embryophyta</taxon>
        <taxon>Tracheophyta</taxon>
        <taxon>Spermatophyta</taxon>
        <taxon>Magnoliopsida</taxon>
        <taxon>Liliopsida</taxon>
        <taxon>Poales</taxon>
        <taxon>Poaceae</taxon>
        <taxon>BOP clade</taxon>
        <taxon>Pooideae</taxon>
        <taxon>Triticodae</taxon>
        <taxon>Triticeae</taxon>
        <taxon>Hordeinae</taxon>
        <taxon>Hordeum</taxon>
    </lineage>
</organism>
<evidence type="ECO:0000256" key="1">
    <source>
        <dbReference type="SAM" id="MobiDB-lite"/>
    </source>
</evidence>
<dbReference type="AlphaFoldDB" id="A0A8I7BEX4"/>
<dbReference type="EnsemblPlants" id="HORVU.MOREX.r3.7HG0716100.1">
    <property type="protein sequence ID" value="HORVU.MOREX.r3.7HG0716100.1"/>
    <property type="gene ID" value="HORVU.MOREX.r3.7HG0716100"/>
</dbReference>
<name>A0A8I7BEX4_HORVV</name>
<accession>A0A8I7BEX4</accession>
<feature type="region of interest" description="Disordered" evidence="1">
    <location>
        <begin position="22"/>
        <end position="56"/>
    </location>
</feature>
<gene>
    <name evidence="2" type="primary">LOC123409778</name>
</gene>
<sequence length="488" mass="52459">MIGRPASACGSVAAAREASLRLRHHGHRLRRDEASPLPRSAPPRRRALSPASNSVSDLRDALLHRLRLRRAAHASPPPPSAPRGIGPLSPACAAPEFVDRLDLLGHSSPPSPPSPHRVAGWAASASTAREALRAASSSGPPSPPGWTGQLCPSTYPAPAASTARVARRCCRRLGVRVEERRGPFSPVSASTAKDQESLGLSCRLCLQEAPAPLHGELFSSSISTVRPAPGPSHMELGMGFAPPLSFSCPPLLTHRMNSMAMLPSSLAVLPPEKPDEDGIPGPVLIITNLEHPRSIIFSPYTMRTFSSSFPVDTADVLYSNGYFFLLKEGTYVSVWEVKSEKRILNFHVGVEIEQGYFKGTPGSDLTVVLARQRIFAQVDVYGNADEGGGDADIVTEFWLRTTDGVWQQNAVVCGHLGIHQNALFWLSDDECLCSVTQDEDGLLHLIEWEGAVEAIGNSFSLIENLGSLYIVKSGGVLPNLAGLQSYTW</sequence>
<dbReference type="OrthoDB" id="10500618at2759"/>
<reference evidence="3" key="1">
    <citation type="journal article" date="2012" name="Nature">
        <title>A physical, genetic and functional sequence assembly of the barley genome.</title>
        <authorList>
            <consortium name="The International Barley Genome Sequencing Consortium"/>
            <person name="Mayer K.F."/>
            <person name="Waugh R."/>
            <person name="Brown J.W."/>
            <person name="Schulman A."/>
            <person name="Langridge P."/>
            <person name="Platzer M."/>
            <person name="Fincher G.B."/>
            <person name="Muehlbauer G.J."/>
            <person name="Sato K."/>
            <person name="Close T.J."/>
            <person name="Wise R.P."/>
            <person name="Stein N."/>
        </authorList>
    </citation>
    <scope>NUCLEOTIDE SEQUENCE [LARGE SCALE GENOMIC DNA]</scope>
    <source>
        <strain evidence="3">cv. Morex</strain>
    </source>
</reference>
<evidence type="ECO:0000313" key="2">
    <source>
        <dbReference type="EnsemblPlants" id="HORVU.MOREX.r3.7HG0716100.1"/>
    </source>
</evidence>
<keyword evidence="3" id="KW-1185">Reference proteome</keyword>
<dbReference type="Gramene" id="HORVU.MOREX.r3.7HG0716100.1">
    <property type="protein sequence ID" value="HORVU.MOREX.r3.7HG0716100.1"/>
    <property type="gene ID" value="HORVU.MOREX.r3.7HG0716100"/>
</dbReference>
<dbReference type="GeneID" id="123409778"/>
<reference evidence="2" key="2">
    <citation type="submission" date="2020-10" db="EMBL/GenBank/DDBJ databases">
        <authorList>
            <person name="Scholz U."/>
            <person name="Mascher M."/>
            <person name="Fiebig A."/>
        </authorList>
    </citation>
    <scope>NUCLEOTIDE SEQUENCE [LARGE SCALE GENOMIC DNA]</scope>
    <source>
        <strain evidence="2">cv. Morex</strain>
    </source>
</reference>
<dbReference type="RefSeq" id="XP_044958581.1">
    <property type="nucleotide sequence ID" value="XM_045102646.1"/>
</dbReference>
<evidence type="ECO:0000313" key="3">
    <source>
        <dbReference type="Proteomes" id="UP000011116"/>
    </source>
</evidence>
<dbReference type="KEGG" id="hvg:123409778"/>